<dbReference type="EMBL" id="SJKA01000005">
    <property type="protein sequence ID" value="TCC33706.1"/>
    <property type="molecule type" value="Genomic_DNA"/>
</dbReference>
<comment type="caution">
    <text evidence="1">The sequence shown here is derived from an EMBL/GenBank/DDBJ whole genome shotgun (WGS) entry which is preliminary data.</text>
</comment>
<protein>
    <submittedName>
        <fullName evidence="1">Uncharacterized protein</fullName>
    </submittedName>
</protein>
<evidence type="ECO:0000313" key="2">
    <source>
        <dbReference type="Proteomes" id="UP000292695"/>
    </source>
</evidence>
<keyword evidence="2" id="KW-1185">Reference proteome</keyword>
<accession>A0A4R0IQI7</accession>
<proteinExistence type="predicted"/>
<dbReference type="Proteomes" id="UP000292695">
    <property type="component" value="Unassembled WGS sequence"/>
</dbReference>
<evidence type="ECO:0000313" key="1">
    <source>
        <dbReference type="EMBL" id="TCC33706.1"/>
    </source>
</evidence>
<gene>
    <name evidence="1" type="ORF">E0H50_17340</name>
</gene>
<reference evidence="1 2" key="1">
    <citation type="submission" date="2019-02" db="EMBL/GenBank/DDBJ databases">
        <title>Kribbella capetownensis sp. nov. and Kribbella speibonae sp. nov., isolated from soil.</title>
        <authorList>
            <person name="Curtis S.M."/>
            <person name="Norton I."/>
            <person name="Everest G.J."/>
            <person name="Meyers P.R."/>
        </authorList>
    </citation>
    <scope>NUCLEOTIDE SEQUENCE [LARGE SCALE GENOMIC DNA]</scope>
    <source>
        <strain evidence="1 2">DSM 27082</strain>
    </source>
</reference>
<organism evidence="1 2">
    <name type="scientific">Kribbella sindirgiensis</name>
    <dbReference type="NCBI Taxonomy" id="1124744"/>
    <lineage>
        <taxon>Bacteria</taxon>
        <taxon>Bacillati</taxon>
        <taxon>Actinomycetota</taxon>
        <taxon>Actinomycetes</taxon>
        <taxon>Propionibacteriales</taxon>
        <taxon>Kribbellaceae</taxon>
        <taxon>Kribbella</taxon>
    </lineage>
</organism>
<dbReference type="AlphaFoldDB" id="A0A4R0IQI7"/>
<dbReference type="RefSeq" id="WP_131289393.1">
    <property type="nucleotide sequence ID" value="NZ_SJKA01000005.1"/>
</dbReference>
<dbReference type="OrthoDB" id="3828889at2"/>
<name>A0A4R0IQI7_9ACTN</name>
<sequence length="103" mass="11906">MRLFLVKEQGEPRWVAALANENMYGYVANTGKFHDNYALRNDYYMERDFTYEEIGPAEARRLIDGGLGRFDESEDDDVLALWRDDPRPLDPADVLSIVAGFDR</sequence>